<evidence type="ECO:0000256" key="7">
    <source>
        <dbReference type="ARBA" id="ARBA00022840"/>
    </source>
</evidence>
<evidence type="ECO:0000256" key="2">
    <source>
        <dbReference type="ARBA" id="ARBA00009726"/>
    </source>
</evidence>
<dbReference type="FunFam" id="1.20.1560.10:FF:000010">
    <property type="entry name" value="Multidrug resistance-associated ABC transporter"/>
    <property type="match status" value="1"/>
</dbReference>
<dbReference type="Gene3D" id="3.40.50.300">
    <property type="entry name" value="P-loop containing nucleotide triphosphate hydrolases"/>
    <property type="match status" value="2"/>
</dbReference>
<name>A0AA88GEM1_NAELO</name>
<dbReference type="InterPro" id="IPR017871">
    <property type="entry name" value="ABC_transporter-like_CS"/>
</dbReference>
<evidence type="ECO:0000259" key="12">
    <source>
        <dbReference type="PROSITE" id="PS50893"/>
    </source>
</evidence>
<proteinExistence type="inferred from homology"/>
<comment type="caution">
    <text evidence="14">The sequence shown here is derived from an EMBL/GenBank/DDBJ whole genome shotgun (WGS) entry which is preliminary data.</text>
</comment>
<comment type="similarity">
    <text evidence="2">Belongs to the ABC transporter superfamily. ABCC family. Conjugate transporter (TC 3.A.1.208) subfamily.</text>
</comment>
<feature type="compositionally biased region" description="Polar residues" evidence="10">
    <location>
        <begin position="738"/>
        <end position="747"/>
    </location>
</feature>
<comment type="subcellular location">
    <subcellularLocation>
        <location evidence="1">Vacuole membrane</location>
        <topology evidence="1">Multi-pass membrane protein</topology>
    </subcellularLocation>
</comment>
<dbReference type="SMART" id="SM00382">
    <property type="entry name" value="AAA"/>
    <property type="match status" value="2"/>
</dbReference>
<dbReference type="PANTHER" id="PTHR24223:SF443">
    <property type="entry name" value="MULTIDRUG-RESISTANCE LIKE PROTEIN 1, ISOFORM I"/>
    <property type="match status" value="1"/>
</dbReference>
<accession>A0AA88GEM1</accession>
<feature type="transmembrane region" description="Helical" evidence="11">
    <location>
        <begin position="339"/>
        <end position="363"/>
    </location>
</feature>
<evidence type="ECO:0000313" key="14">
    <source>
        <dbReference type="EMBL" id="KAG2375146.1"/>
    </source>
</evidence>
<keyword evidence="15" id="KW-1185">Reference proteome</keyword>
<dbReference type="GO" id="GO:0016887">
    <property type="term" value="F:ATP hydrolysis activity"/>
    <property type="evidence" value="ECO:0007669"/>
    <property type="project" value="InterPro"/>
</dbReference>
<feature type="domain" description="ABC transporter" evidence="12">
    <location>
        <begin position="1142"/>
        <end position="1374"/>
    </location>
</feature>
<feature type="domain" description="ABC transmembrane type-1" evidence="13">
    <location>
        <begin position="786"/>
        <end position="1096"/>
    </location>
</feature>
<sequence length="1399" mass="157168">MQSEHPVVMQQNASITSNNLSSSESITNEPCPEDSANIFSKLSFWWFNDLIKLGNQKVLQMTDLFRLRAQDEANHLSEKFHTQWDVQVSKTKERSDLMYHETLHGHDKSNKQASLLYTLHKAFGFRFYMAGLLKIFTIGCELASPLVVKSIISSIQNYDLIPFYQPFVLIMVLFFLQVIGTLFSQQFFHITTTHGMNVRTALRTAIYRKSLKVSNAAKLSMNTGDVINHMSIDTNKVAGISMMLHSIWGSILQIFISVLMLFLLLGWPSLTGLAILVLVLPLKGAISRQVQKIRKITLKLTGERIKLVNQVVQGIRTIKFNAWEHSFLQKIMEIRQKELFKIMITTVINISTSMLMTLSPLFVGTVTFSVFAATGNVLDAQVIFPALAYFNLIRGPASFFPNLLSMMIEARVSLNRIQKYLLAEEIEEVESSNDFEFPIVVENGTFIWKGSNNSSETTSNVDAKKNDKLESKTKQESIYYSKMENDSVSIDMPTKKDKEGIKSNNDMTQKTNFSLSNINLKVKKGDLVLIVGSVGHGKSSLLSALTGEMFREEGAVKISGSVAYVPQQAWIQNATVKDNILFGNALNDERYQMAIESCSLEHDLEILMAGDLTEIGEKGINLSGGQKQRVNLARAVYANADIYLFDDPLSALDQQVGRFVFDHCINGVLSDKTRIMVTHQWQYLKHADYIIVIKDGKIEAQGTSQELRNNKTFSSMLSQYFEHDHSEIGNSDHDNNNKKQVNKTSSRTLKKKESKITSHEDRAEGSVKFKVYWSYFMYGGGYLTIALMLIMFLLTKTSSIATDWFLAEWSTVATSSLQPDDARDRPTQQQQLITTGSLSVLATTGENHDLGYNLPLYIGIYVALGVAAACLTFVQELTFGLSGLKAAKKMHDTSLERVLDAPTSFFDTNPSGRIINRFSKDIESVDTSIMGSLKSFMSGVFSSVSSLVLISSVSYWFILAMIPILFLYYKIQNYYRNTSRELKRLDAISRSPIFSHFNETLAGISTIRAYKRQHDFMNKFQKSLDQNNTAHFAQLVSQRWLAFRLEMLGSIIVLCAALTSVIGGSSAALAGLSFSYALSFTGTVSSLVKSFVEAEANMNAVERILHYCEQIPQEAPKRITSSSMMARLAETTTWPQQGEIVLKHVKVKYRDDLDYVLRDLSFQVRAGEHVGVVGRTGCGKSTLMQCLFRMIELSEGQIIIDGIDISTIGLHDLRSKLSIIPQDPLLFSGTVRFNLDPCQEYQDYQLWNALEKTHMKEKVMSLEGQLDAQVSEYGENFSLGERQLFCVARAILRKTKILILDEATASIDMETDSMLQQMMRTEFADRTVLTVAHRVNTIIDSDRILSLQAGQLAEFDSPYRLLTQEPKTVFASLVEETGPTNAEYLKSLVVAQSDSVPLH</sequence>
<dbReference type="InterPro" id="IPR003439">
    <property type="entry name" value="ABC_transporter-like_ATP-bd"/>
</dbReference>
<feature type="region of interest" description="Disordered" evidence="10">
    <location>
        <begin position="727"/>
        <end position="757"/>
    </location>
</feature>
<evidence type="ECO:0000256" key="11">
    <source>
        <dbReference type="SAM" id="Phobius"/>
    </source>
</evidence>
<dbReference type="GO" id="GO:0005774">
    <property type="term" value="C:vacuolar membrane"/>
    <property type="evidence" value="ECO:0007669"/>
    <property type="project" value="UniProtKB-SubCell"/>
</dbReference>
<dbReference type="InterPro" id="IPR044746">
    <property type="entry name" value="ABCC_6TM_D1"/>
</dbReference>
<feature type="domain" description="ABC transmembrane type-1" evidence="13">
    <location>
        <begin position="130"/>
        <end position="409"/>
    </location>
</feature>
<dbReference type="InterPro" id="IPR011527">
    <property type="entry name" value="ABC1_TM_dom"/>
</dbReference>
<dbReference type="Gene3D" id="1.20.1560.10">
    <property type="entry name" value="ABC transporter type 1, transmembrane domain"/>
    <property type="match status" value="2"/>
</dbReference>
<dbReference type="PROSITE" id="PS50929">
    <property type="entry name" value="ABC_TM1F"/>
    <property type="match status" value="2"/>
</dbReference>
<feature type="transmembrane region" description="Helical" evidence="11">
    <location>
        <begin position="246"/>
        <end position="264"/>
    </location>
</feature>
<evidence type="ECO:0000256" key="1">
    <source>
        <dbReference type="ARBA" id="ARBA00004128"/>
    </source>
</evidence>
<evidence type="ECO:0000256" key="5">
    <source>
        <dbReference type="ARBA" id="ARBA00022737"/>
    </source>
</evidence>
<dbReference type="RefSeq" id="XP_044544320.1">
    <property type="nucleotide sequence ID" value="XM_044685663.1"/>
</dbReference>
<evidence type="ECO:0000259" key="13">
    <source>
        <dbReference type="PROSITE" id="PS50929"/>
    </source>
</evidence>
<feature type="transmembrane region" description="Helical" evidence="11">
    <location>
        <begin position="854"/>
        <end position="874"/>
    </location>
</feature>
<keyword evidence="6" id="KW-0547">Nucleotide-binding</keyword>
<dbReference type="GO" id="GO:0005524">
    <property type="term" value="F:ATP binding"/>
    <property type="evidence" value="ECO:0007669"/>
    <property type="project" value="UniProtKB-KW"/>
</dbReference>
<evidence type="ECO:0000256" key="6">
    <source>
        <dbReference type="ARBA" id="ARBA00022741"/>
    </source>
</evidence>
<dbReference type="InterPro" id="IPR050173">
    <property type="entry name" value="ABC_transporter_C-like"/>
</dbReference>
<keyword evidence="5" id="KW-0677">Repeat</keyword>
<feature type="region of interest" description="Disordered" evidence="10">
    <location>
        <begin position="1"/>
        <end position="29"/>
    </location>
</feature>
<dbReference type="FunFam" id="1.20.1560.10:FF:000006">
    <property type="entry name" value="ATP-binding cassette, sub-family C (CFTR/MRP), member 9"/>
    <property type="match status" value="1"/>
</dbReference>
<dbReference type="FunFam" id="3.40.50.300:FF:000997">
    <property type="entry name" value="Multidrug resistance-associated protein 1"/>
    <property type="match status" value="1"/>
</dbReference>
<dbReference type="FunFam" id="3.40.50.300:FF:000074">
    <property type="entry name" value="Multidrug resistance-associated protein 5 isoform 1"/>
    <property type="match status" value="1"/>
</dbReference>
<feature type="compositionally biased region" description="Low complexity" evidence="10">
    <location>
        <begin position="14"/>
        <end position="29"/>
    </location>
</feature>
<dbReference type="CDD" id="cd03244">
    <property type="entry name" value="ABCC_MRP_domain2"/>
    <property type="match status" value="1"/>
</dbReference>
<dbReference type="SUPFAM" id="SSF90123">
    <property type="entry name" value="ABC transporter transmembrane region"/>
    <property type="match status" value="2"/>
</dbReference>
<dbReference type="Pfam" id="PF00664">
    <property type="entry name" value="ABC_membrane"/>
    <property type="match status" value="2"/>
</dbReference>
<feature type="transmembrane region" description="Helical" evidence="11">
    <location>
        <begin position="163"/>
        <end position="183"/>
    </location>
</feature>
<evidence type="ECO:0000256" key="10">
    <source>
        <dbReference type="SAM" id="MobiDB-lite"/>
    </source>
</evidence>
<feature type="transmembrane region" description="Helical" evidence="11">
    <location>
        <begin position="772"/>
        <end position="794"/>
    </location>
</feature>
<evidence type="ECO:0000256" key="4">
    <source>
        <dbReference type="ARBA" id="ARBA00022692"/>
    </source>
</evidence>
<evidence type="ECO:0000256" key="9">
    <source>
        <dbReference type="ARBA" id="ARBA00023136"/>
    </source>
</evidence>
<dbReference type="InterPro" id="IPR027417">
    <property type="entry name" value="P-loop_NTPase"/>
</dbReference>
<organism evidence="14 15">
    <name type="scientific">Naegleria lovaniensis</name>
    <name type="common">Amoeba</name>
    <dbReference type="NCBI Taxonomy" id="51637"/>
    <lineage>
        <taxon>Eukaryota</taxon>
        <taxon>Discoba</taxon>
        <taxon>Heterolobosea</taxon>
        <taxon>Tetramitia</taxon>
        <taxon>Eutetramitia</taxon>
        <taxon>Vahlkampfiidae</taxon>
        <taxon>Naegleria</taxon>
    </lineage>
</organism>
<feature type="transmembrane region" description="Helical" evidence="11">
    <location>
        <begin position="127"/>
        <end position="148"/>
    </location>
</feature>
<feature type="transmembrane region" description="Helical" evidence="11">
    <location>
        <begin position="947"/>
        <end position="969"/>
    </location>
</feature>
<evidence type="ECO:0000256" key="8">
    <source>
        <dbReference type="ARBA" id="ARBA00022989"/>
    </source>
</evidence>
<feature type="transmembrane region" description="Helical" evidence="11">
    <location>
        <begin position="1048"/>
        <end position="1078"/>
    </location>
</feature>
<keyword evidence="3" id="KW-0813">Transport</keyword>
<feature type="compositionally biased region" description="Polar residues" evidence="10">
    <location>
        <begin position="1"/>
        <end position="13"/>
    </location>
</feature>
<dbReference type="GeneID" id="68102604"/>
<feature type="domain" description="ABC transporter" evidence="12">
    <location>
        <begin position="495"/>
        <end position="720"/>
    </location>
</feature>
<dbReference type="PANTHER" id="PTHR24223">
    <property type="entry name" value="ATP-BINDING CASSETTE SUB-FAMILY C"/>
    <property type="match status" value="1"/>
</dbReference>
<reference evidence="14 15" key="1">
    <citation type="journal article" date="2018" name="BMC Genomics">
        <title>The genome of Naegleria lovaniensis, the basis for a comparative approach to unravel pathogenicity factors of the human pathogenic amoeba N. fowleri.</title>
        <authorList>
            <person name="Liechti N."/>
            <person name="Schurch N."/>
            <person name="Bruggmann R."/>
            <person name="Wittwer M."/>
        </authorList>
    </citation>
    <scope>NUCLEOTIDE SEQUENCE [LARGE SCALE GENOMIC DNA]</scope>
    <source>
        <strain evidence="14 15">ATCC 30569</strain>
    </source>
</reference>
<keyword evidence="8 11" id="KW-1133">Transmembrane helix</keyword>
<feature type="transmembrane region" description="Helical" evidence="11">
    <location>
        <begin position="270"/>
        <end position="286"/>
    </location>
</feature>
<gene>
    <name evidence="14" type="ORF">C9374_010150</name>
</gene>
<protein>
    <submittedName>
        <fullName evidence="14">Uncharacterized protein</fullName>
    </submittedName>
</protein>
<dbReference type="CDD" id="cd18579">
    <property type="entry name" value="ABC_6TM_ABCC_D1"/>
    <property type="match status" value="1"/>
</dbReference>
<dbReference type="SUPFAM" id="SSF52540">
    <property type="entry name" value="P-loop containing nucleoside triphosphate hydrolases"/>
    <property type="match status" value="2"/>
</dbReference>
<evidence type="ECO:0000256" key="3">
    <source>
        <dbReference type="ARBA" id="ARBA00022448"/>
    </source>
</evidence>
<dbReference type="Proteomes" id="UP000816034">
    <property type="component" value="Unassembled WGS sequence"/>
</dbReference>
<evidence type="ECO:0000313" key="15">
    <source>
        <dbReference type="Proteomes" id="UP000816034"/>
    </source>
</evidence>
<dbReference type="PROSITE" id="PS50893">
    <property type="entry name" value="ABC_TRANSPORTER_2"/>
    <property type="match status" value="2"/>
</dbReference>
<dbReference type="EMBL" id="PYSW02000040">
    <property type="protein sequence ID" value="KAG2375146.1"/>
    <property type="molecule type" value="Genomic_DNA"/>
</dbReference>
<feature type="compositionally biased region" description="Basic and acidic residues" evidence="10">
    <location>
        <begin position="727"/>
        <end position="737"/>
    </location>
</feature>
<dbReference type="CDD" id="cd03250">
    <property type="entry name" value="ABCC_MRP_domain1"/>
    <property type="match status" value="1"/>
</dbReference>
<dbReference type="PROSITE" id="PS00211">
    <property type="entry name" value="ABC_TRANSPORTER_1"/>
    <property type="match status" value="2"/>
</dbReference>
<keyword evidence="7" id="KW-0067">ATP-binding</keyword>
<dbReference type="Pfam" id="PF00005">
    <property type="entry name" value="ABC_tran"/>
    <property type="match status" value="2"/>
</dbReference>
<dbReference type="InterPro" id="IPR003593">
    <property type="entry name" value="AAA+_ATPase"/>
</dbReference>
<dbReference type="GO" id="GO:0140359">
    <property type="term" value="F:ABC-type transporter activity"/>
    <property type="evidence" value="ECO:0007669"/>
    <property type="project" value="InterPro"/>
</dbReference>
<keyword evidence="4 11" id="KW-0812">Transmembrane</keyword>
<dbReference type="InterPro" id="IPR036640">
    <property type="entry name" value="ABC1_TM_sf"/>
</dbReference>
<keyword evidence="9 11" id="KW-0472">Membrane</keyword>